<protein>
    <submittedName>
        <fullName evidence="2">Uncharacterized protein</fullName>
    </submittedName>
</protein>
<proteinExistence type="predicted"/>
<feature type="transmembrane region" description="Helical" evidence="1">
    <location>
        <begin position="54"/>
        <end position="76"/>
    </location>
</feature>
<accession>A0A366H6E1</accession>
<evidence type="ECO:0000256" key="1">
    <source>
        <dbReference type="SAM" id="Phobius"/>
    </source>
</evidence>
<reference evidence="2 3" key="1">
    <citation type="submission" date="2018-06" db="EMBL/GenBank/DDBJ databases">
        <title>Genomic Encyclopedia of Type Strains, Phase IV (KMG-IV): sequencing the most valuable type-strain genomes for metagenomic binning, comparative biology and taxonomic classification.</title>
        <authorList>
            <person name="Goeker M."/>
        </authorList>
    </citation>
    <scope>NUCLEOTIDE SEQUENCE [LARGE SCALE GENOMIC DNA]</scope>
    <source>
        <strain evidence="2 3">DSM 25520</strain>
    </source>
</reference>
<keyword evidence="1" id="KW-0472">Membrane</keyword>
<keyword evidence="3" id="KW-1185">Reference proteome</keyword>
<evidence type="ECO:0000313" key="2">
    <source>
        <dbReference type="EMBL" id="RBP37224.1"/>
    </source>
</evidence>
<organism evidence="2 3">
    <name type="scientific">Eoetvoesiella caeni</name>
    <dbReference type="NCBI Taxonomy" id="645616"/>
    <lineage>
        <taxon>Bacteria</taxon>
        <taxon>Pseudomonadati</taxon>
        <taxon>Pseudomonadota</taxon>
        <taxon>Betaproteobacteria</taxon>
        <taxon>Burkholderiales</taxon>
        <taxon>Alcaligenaceae</taxon>
        <taxon>Eoetvoesiella</taxon>
    </lineage>
</organism>
<feature type="transmembrane region" description="Helical" evidence="1">
    <location>
        <begin position="20"/>
        <end position="42"/>
    </location>
</feature>
<comment type="caution">
    <text evidence="2">The sequence shown here is derived from an EMBL/GenBank/DDBJ whole genome shotgun (WGS) entry which is preliminary data.</text>
</comment>
<dbReference type="AlphaFoldDB" id="A0A366H6E1"/>
<dbReference type="OrthoDB" id="8970903at2"/>
<dbReference type="Proteomes" id="UP000253628">
    <property type="component" value="Unassembled WGS sequence"/>
</dbReference>
<feature type="transmembrane region" description="Helical" evidence="1">
    <location>
        <begin position="97"/>
        <end position="117"/>
    </location>
</feature>
<name>A0A366H6E1_9BURK</name>
<dbReference type="RefSeq" id="WP_012112345.1">
    <property type="nucleotide sequence ID" value="NZ_JACCEU010000003.1"/>
</dbReference>
<dbReference type="EMBL" id="QNRQ01000010">
    <property type="protein sequence ID" value="RBP37224.1"/>
    <property type="molecule type" value="Genomic_DNA"/>
</dbReference>
<keyword evidence="1" id="KW-1133">Transmembrane helix</keyword>
<evidence type="ECO:0000313" key="3">
    <source>
        <dbReference type="Proteomes" id="UP000253628"/>
    </source>
</evidence>
<sequence>MSPRANWLGRLFSRHAVKALLWTVVIIAAAVGANVVGIYLVGSVDGWEQWLAATAGYFLVWRLCLYGATAYGWVWMRRRLLAREAQNGADGQARRRLVRSEIAGVIAIVALEASLLMQG</sequence>
<gene>
    <name evidence="2" type="ORF">DFR37_110181</name>
</gene>
<keyword evidence="1" id="KW-0812">Transmembrane</keyword>